<dbReference type="SUPFAM" id="SSF161098">
    <property type="entry name" value="MetI-like"/>
    <property type="match status" value="1"/>
</dbReference>
<dbReference type="Gene3D" id="1.10.3720.10">
    <property type="entry name" value="MetI-like"/>
    <property type="match status" value="1"/>
</dbReference>
<reference evidence="9" key="2">
    <citation type="submission" date="2021-04" db="EMBL/GenBank/DDBJ databases">
        <authorList>
            <person name="Gilroy R."/>
        </authorList>
    </citation>
    <scope>NUCLEOTIDE SEQUENCE</scope>
    <source>
        <strain evidence="9">CHK195-9823</strain>
    </source>
</reference>
<keyword evidence="5 7" id="KW-1133">Transmembrane helix</keyword>
<protein>
    <submittedName>
        <fullName evidence="9">Carbohydrate ABC transporter permease</fullName>
    </submittedName>
</protein>
<feature type="transmembrane region" description="Helical" evidence="7">
    <location>
        <begin position="62"/>
        <end position="86"/>
    </location>
</feature>
<evidence type="ECO:0000256" key="2">
    <source>
        <dbReference type="ARBA" id="ARBA00022448"/>
    </source>
</evidence>
<feature type="transmembrane region" description="Helical" evidence="7">
    <location>
        <begin position="20"/>
        <end position="42"/>
    </location>
</feature>
<gene>
    <name evidence="9" type="ORF">H9747_06530</name>
</gene>
<keyword evidence="4 7" id="KW-0812">Transmembrane</keyword>
<evidence type="ECO:0000313" key="10">
    <source>
        <dbReference type="Proteomes" id="UP000886814"/>
    </source>
</evidence>
<keyword evidence="3" id="KW-1003">Cell membrane</keyword>
<feature type="transmembrane region" description="Helical" evidence="7">
    <location>
        <begin position="175"/>
        <end position="200"/>
    </location>
</feature>
<feature type="transmembrane region" description="Helical" evidence="7">
    <location>
        <begin position="98"/>
        <end position="120"/>
    </location>
</feature>
<comment type="caution">
    <text evidence="9">The sequence shown here is derived from an EMBL/GenBank/DDBJ whole genome shotgun (WGS) entry which is preliminary data.</text>
</comment>
<accession>A0A9D1PCB7</accession>
<dbReference type="Proteomes" id="UP000886814">
    <property type="component" value="Unassembled WGS sequence"/>
</dbReference>
<feature type="transmembrane region" description="Helical" evidence="7">
    <location>
        <begin position="132"/>
        <end position="154"/>
    </location>
</feature>
<comment type="similarity">
    <text evidence="7">Belongs to the binding-protein-dependent transport system permease family.</text>
</comment>
<dbReference type="CDD" id="cd06261">
    <property type="entry name" value="TM_PBP2"/>
    <property type="match status" value="1"/>
</dbReference>
<evidence type="ECO:0000259" key="8">
    <source>
        <dbReference type="PROSITE" id="PS50928"/>
    </source>
</evidence>
<dbReference type="PROSITE" id="PS50928">
    <property type="entry name" value="ABC_TM1"/>
    <property type="match status" value="1"/>
</dbReference>
<proteinExistence type="inferred from homology"/>
<dbReference type="PANTHER" id="PTHR43744">
    <property type="entry name" value="ABC TRANSPORTER PERMEASE PROTEIN MG189-RELATED-RELATED"/>
    <property type="match status" value="1"/>
</dbReference>
<organism evidence="9 10">
    <name type="scientific">Candidatus Blautia stercorigallinarum</name>
    <dbReference type="NCBI Taxonomy" id="2838501"/>
    <lineage>
        <taxon>Bacteria</taxon>
        <taxon>Bacillati</taxon>
        <taxon>Bacillota</taxon>
        <taxon>Clostridia</taxon>
        <taxon>Lachnospirales</taxon>
        <taxon>Lachnospiraceae</taxon>
        <taxon>Blautia</taxon>
    </lineage>
</organism>
<dbReference type="GO" id="GO:0005886">
    <property type="term" value="C:plasma membrane"/>
    <property type="evidence" value="ECO:0007669"/>
    <property type="project" value="UniProtKB-SubCell"/>
</dbReference>
<feature type="domain" description="ABC transmembrane type-1" evidence="8">
    <location>
        <begin position="63"/>
        <end position="257"/>
    </location>
</feature>
<evidence type="ECO:0000256" key="3">
    <source>
        <dbReference type="ARBA" id="ARBA00022475"/>
    </source>
</evidence>
<dbReference type="GO" id="GO:0055085">
    <property type="term" value="P:transmembrane transport"/>
    <property type="evidence" value="ECO:0007669"/>
    <property type="project" value="InterPro"/>
</dbReference>
<keyword evidence="6 7" id="KW-0472">Membrane</keyword>
<evidence type="ECO:0000256" key="4">
    <source>
        <dbReference type="ARBA" id="ARBA00022692"/>
    </source>
</evidence>
<evidence type="ECO:0000256" key="1">
    <source>
        <dbReference type="ARBA" id="ARBA00004651"/>
    </source>
</evidence>
<evidence type="ECO:0000256" key="7">
    <source>
        <dbReference type="RuleBase" id="RU363032"/>
    </source>
</evidence>
<evidence type="ECO:0000313" key="9">
    <source>
        <dbReference type="EMBL" id="HIV38644.1"/>
    </source>
</evidence>
<keyword evidence="2 7" id="KW-0813">Transport</keyword>
<dbReference type="InterPro" id="IPR035906">
    <property type="entry name" value="MetI-like_sf"/>
</dbReference>
<feature type="transmembrane region" description="Helical" evidence="7">
    <location>
        <begin position="237"/>
        <end position="256"/>
    </location>
</feature>
<sequence>MKKKRKAKWEIRNIAGTYLVLLIFAAIWILPLIIAVVKSFTINGFGNYAYVLNYDKINYFRVIFNSMTIAVTSAVVVTLITALAAYAFSKMKFPGSRIIYGAILACLAVPVAAVTSPLFATIKNMGLLDHHLGVIIPLIAFNAPMMLLMIKNYFDTIPDELLESARIDGASRFRIWYVFMVPLSVPMIANVLVLTFIYSWNDYLVPLLVMRSEENYPVTLAAQYFMSSTYQSPEDVARIYAVMILLALPSILVYLVSQRFLVAGATAGAVKG</sequence>
<dbReference type="PANTHER" id="PTHR43744:SF8">
    <property type="entry name" value="SN-GLYCEROL-3-PHOSPHATE TRANSPORT SYSTEM PERMEASE PROTEIN UGPE"/>
    <property type="match status" value="1"/>
</dbReference>
<dbReference type="AlphaFoldDB" id="A0A9D1PCB7"/>
<evidence type="ECO:0000256" key="6">
    <source>
        <dbReference type="ARBA" id="ARBA00023136"/>
    </source>
</evidence>
<evidence type="ECO:0000256" key="5">
    <source>
        <dbReference type="ARBA" id="ARBA00022989"/>
    </source>
</evidence>
<dbReference type="EMBL" id="DXIQ01000038">
    <property type="protein sequence ID" value="HIV38644.1"/>
    <property type="molecule type" value="Genomic_DNA"/>
</dbReference>
<name>A0A9D1PCB7_9FIRM</name>
<dbReference type="InterPro" id="IPR000515">
    <property type="entry name" value="MetI-like"/>
</dbReference>
<comment type="subcellular location">
    <subcellularLocation>
        <location evidence="1 7">Cell membrane</location>
        <topology evidence="1 7">Multi-pass membrane protein</topology>
    </subcellularLocation>
</comment>
<dbReference type="Pfam" id="PF00528">
    <property type="entry name" value="BPD_transp_1"/>
    <property type="match status" value="1"/>
</dbReference>
<reference evidence="9" key="1">
    <citation type="journal article" date="2021" name="PeerJ">
        <title>Extensive microbial diversity within the chicken gut microbiome revealed by metagenomics and culture.</title>
        <authorList>
            <person name="Gilroy R."/>
            <person name="Ravi A."/>
            <person name="Getino M."/>
            <person name="Pursley I."/>
            <person name="Horton D.L."/>
            <person name="Alikhan N.F."/>
            <person name="Baker D."/>
            <person name="Gharbi K."/>
            <person name="Hall N."/>
            <person name="Watson M."/>
            <person name="Adriaenssens E.M."/>
            <person name="Foster-Nyarko E."/>
            <person name="Jarju S."/>
            <person name="Secka A."/>
            <person name="Antonio M."/>
            <person name="Oren A."/>
            <person name="Chaudhuri R.R."/>
            <person name="La Ragione R."/>
            <person name="Hildebrand F."/>
            <person name="Pallen M.J."/>
        </authorList>
    </citation>
    <scope>NUCLEOTIDE SEQUENCE</scope>
    <source>
        <strain evidence="9">CHK195-9823</strain>
    </source>
</reference>